<dbReference type="Pfam" id="PF17802">
    <property type="entry name" value="SpaA"/>
    <property type="match status" value="1"/>
</dbReference>
<accession>A0A9D2T5G7</accession>
<keyword evidence="2" id="KW-0732">Signal</keyword>
<dbReference type="InterPro" id="IPR013783">
    <property type="entry name" value="Ig-like_fold"/>
</dbReference>
<dbReference type="InterPro" id="IPR041033">
    <property type="entry name" value="SpaA_PFL_dom_1"/>
</dbReference>
<dbReference type="Gene3D" id="3.40.50.410">
    <property type="entry name" value="von Willebrand factor, type A domain"/>
    <property type="match status" value="1"/>
</dbReference>
<dbReference type="SUPFAM" id="SSF53300">
    <property type="entry name" value="vWA-like"/>
    <property type="match status" value="1"/>
</dbReference>
<dbReference type="InterPro" id="IPR036465">
    <property type="entry name" value="vWFA_dom_sf"/>
</dbReference>
<feature type="domain" description="VWFA" evidence="3">
    <location>
        <begin position="939"/>
        <end position="1209"/>
    </location>
</feature>
<gene>
    <name evidence="4" type="ORF">IAA04_06945</name>
</gene>
<evidence type="ECO:0000313" key="4">
    <source>
        <dbReference type="EMBL" id="HJC47773.1"/>
    </source>
</evidence>
<dbReference type="Gene3D" id="2.60.40.10">
    <property type="entry name" value="Immunoglobulins"/>
    <property type="match status" value="1"/>
</dbReference>
<protein>
    <recommendedName>
        <fullName evidence="3">VWFA domain-containing protein</fullName>
    </recommendedName>
</protein>
<feature type="region of interest" description="Disordered" evidence="1">
    <location>
        <begin position="182"/>
        <end position="212"/>
    </location>
</feature>
<dbReference type="InterPro" id="IPR055382">
    <property type="entry name" value="DUF7601"/>
</dbReference>
<reference evidence="4" key="1">
    <citation type="journal article" date="2021" name="PeerJ">
        <title>Extensive microbial diversity within the chicken gut microbiome revealed by metagenomics and culture.</title>
        <authorList>
            <person name="Gilroy R."/>
            <person name="Ravi A."/>
            <person name="Getino M."/>
            <person name="Pursley I."/>
            <person name="Horton D.L."/>
            <person name="Alikhan N.F."/>
            <person name="Baker D."/>
            <person name="Gharbi K."/>
            <person name="Hall N."/>
            <person name="Watson M."/>
            <person name="Adriaenssens E.M."/>
            <person name="Foster-Nyarko E."/>
            <person name="Jarju S."/>
            <person name="Secka A."/>
            <person name="Antonio M."/>
            <person name="Oren A."/>
            <person name="Chaudhuri R.R."/>
            <person name="La Ragione R."/>
            <person name="Hildebrand F."/>
            <person name="Pallen M.J."/>
        </authorList>
    </citation>
    <scope>NUCLEOTIDE SEQUENCE</scope>
    <source>
        <strain evidence="4">CHK183-5548</strain>
    </source>
</reference>
<evidence type="ECO:0000256" key="2">
    <source>
        <dbReference type="SAM" id="SignalP"/>
    </source>
</evidence>
<dbReference type="PROSITE" id="PS50234">
    <property type="entry name" value="VWFA"/>
    <property type="match status" value="1"/>
</dbReference>
<organism evidence="4 5">
    <name type="scientific">Candidatus Lachnoclostridium pullistercoris</name>
    <dbReference type="NCBI Taxonomy" id="2838632"/>
    <lineage>
        <taxon>Bacteria</taxon>
        <taxon>Bacillati</taxon>
        <taxon>Bacillota</taxon>
        <taxon>Clostridia</taxon>
        <taxon>Lachnospirales</taxon>
        <taxon>Lachnospiraceae</taxon>
    </lineage>
</organism>
<evidence type="ECO:0000256" key="1">
    <source>
        <dbReference type="SAM" id="MobiDB-lite"/>
    </source>
</evidence>
<feature type="chain" id="PRO_5039414233" description="VWFA domain-containing protein" evidence="2">
    <location>
        <begin position="32"/>
        <end position="1928"/>
    </location>
</feature>
<dbReference type="EMBL" id="DWWL01000044">
    <property type="protein sequence ID" value="HJC47773.1"/>
    <property type="molecule type" value="Genomic_DNA"/>
</dbReference>
<feature type="compositionally biased region" description="Acidic residues" evidence="1">
    <location>
        <begin position="309"/>
        <end position="320"/>
    </location>
</feature>
<comment type="caution">
    <text evidence="4">The sequence shown here is derived from an EMBL/GenBank/DDBJ whole genome shotgun (WGS) entry which is preliminary data.</text>
</comment>
<feature type="signal peptide" evidence="2">
    <location>
        <begin position="1"/>
        <end position="31"/>
    </location>
</feature>
<dbReference type="InterPro" id="IPR002035">
    <property type="entry name" value="VWF_A"/>
</dbReference>
<dbReference type="Proteomes" id="UP000823883">
    <property type="component" value="Unassembled WGS sequence"/>
</dbReference>
<feature type="region of interest" description="Disordered" evidence="1">
    <location>
        <begin position="240"/>
        <end position="320"/>
    </location>
</feature>
<dbReference type="CDD" id="cd00198">
    <property type="entry name" value="vWFA"/>
    <property type="match status" value="1"/>
</dbReference>
<reference evidence="4" key="2">
    <citation type="submission" date="2021-04" db="EMBL/GenBank/DDBJ databases">
        <authorList>
            <person name="Gilroy R."/>
        </authorList>
    </citation>
    <scope>NUCLEOTIDE SEQUENCE</scope>
    <source>
        <strain evidence="4">CHK183-5548</strain>
    </source>
</reference>
<dbReference type="Pfam" id="PF24547">
    <property type="entry name" value="DUF7601"/>
    <property type="match status" value="1"/>
</dbReference>
<dbReference type="Gene3D" id="2.60.40.1140">
    <property type="entry name" value="Collagen-binding surface protein Cna, B-type domain"/>
    <property type="match status" value="2"/>
</dbReference>
<evidence type="ECO:0000313" key="5">
    <source>
        <dbReference type="Proteomes" id="UP000823883"/>
    </source>
</evidence>
<proteinExistence type="predicted"/>
<evidence type="ECO:0000259" key="3">
    <source>
        <dbReference type="PROSITE" id="PS50234"/>
    </source>
</evidence>
<feature type="region of interest" description="Disordered" evidence="1">
    <location>
        <begin position="1318"/>
        <end position="1350"/>
    </location>
</feature>
<sequence>MSRLKKSMKQKAAAFLAVCMTVGSLPAGSAAAVPAETNGTPEDSNVAEIIEFDPVKLKDAMDQAVKNDEMVTPPTVVASSSDITGFSSAVFELKDAEKLLVTGSDMPDNTDVRIFLAPESEGYGEDGEYSLTGNESMIFMVENQGGEDQGYQLLFGNRITDVIEVKSKDRLLAEYYNPEDLDKATDSDAATPSESEAFETESGEDPTATGSETVAAAERSLFDRLTGTMVAYGAELKATASESGEFGENGRDEAEVPSAPAEENTEDEKEPSLPQETVPETEASQESVPETEETQESRPEAEAPAETAPETETEAAEEEEMNHFTAYDTAVDENGYVRLSSGEISSSLLVVKNSFDKVDAEEGMDEPMAIRFAATKRMAKMVNEGNGIALMSMDDEAETVADSKLTAAAFFVTTAANVLANGDDGESPFTVNLYDYAGTSGGASGSALNELNSYLNEKRYDFRFGQNQSGNCNSYTGSSGRPSNVRQGIVAEQNKKGGDILKDIFTDEDVTQGSGWNRKNIISLEKNVDVSNFFTYNEETWTYEYNSNDKYAKYDEDDNALVSDDHTVSGDRKRTGFWPFTDEENVRWDSGNQYWTADNCYFGMTVAFDFFRPADGKINGDPMTFNFSGDDDVWVYLTDTDNNTTKLVLDLGGIHGAMDGSINFATGEVTYSNENALERERYYNDGWGYKANPVIYGETCDTAGNGNGTYSTYTDESLKEFLTSGTNYKLEFYYLERGAGASNCMLKFNLPTVPKKGITLAKSLNGSKVTDNERSATYSFNVVSSDDKDELLNYRSSGGDDSSVKIQQVHITGAGMTSVPEAVDQENYFYIEEINPGTNTVEWNVNRNPVDSTEAGFRTEGTKKYYYSPVYQMPSDEEDSTGFLVICENWFGKLQPTVGKTAILREGEDGGNGIYNITLSVTGDTGIETTTTTKDAIVDMVVVLDPSGSMETGTYEEKDEWGQTHKVTYAKGAKEAILDLAESLAEKSNGQSRMKIVAFGGSSKTNDIRQYVPYYDENGSGQYYKIVTPEWITLGENALGQDGSLSEALNQIRFNLSTHSASGFLGAKDALADADEDHQKVVVYITDGDPNSFVKKVNVGEWWSDYYKTIYFGQPDDYILEYYDLNPDKIRDYGIEAARVTLSMLKDKYPDVPVYTISYGTYANSANSNDDWLKPKGSGKGQSWNGSDGITKYFAAKDADDLKEAFDEIQESTEVEVKVQNLVVTDELSEHAVIYNGVTKGNLTGPRLKLGDTELEVRNVNNVLQYYLSGNPDKVIAEFVQPTNGNNGTITWYVADQLGEENTETLSFPVKASGDYYEDASQYPDIPESGTGTHSTQNPSKGYYSNGKAELEYGPEGEREEMDFPKPVIRPVQQYAELNLSKEIEGDYAEGEDWSFDFYIGLDKPMKDAENLVINSNIPNQLEDYEYVYKVTLSRNDAERTFSVPIGAQCQVLESDEELAAHYKVTGTEFKVNNSAGEGVLTNVQEISSNGLDIRYTNTISQYSKITIHKDVVDNTHTMDPNTPFTFEVEMKGKDGWKIYGNNDNVQIKDGGFTEVWIDPDDARNEFRITETNTQRAWKTTYKIGKSGTETPDTSVVIDDLEKVQDIYFTNYYYDHSITVEKKVDGEELIQNAEYPFEVKFTVKDGEELLKKGVNATVVKADGTSLGKLPVSDENYRDNTLSFKLKAGEKLIISNLPQSVTGYEVKEKLKEFNEDIKDDSYEVDLKKITVNGYPQKDVGECTVTKDLAAGGDQNDEIVYTNQYKYLYGELTINKMISKEAPKEDTVFTFKVTDSNGKVFYATVKVDKGTHAGKTTLENIPAGTYTVEEIDSNARYELAETQNPQTVAVPAGNEGEVTFTNKKTTDGYFSDVSTVVNTVDKGKFTADPAPKPLPNSSPQLALQMNAGAFLLPGEIRMQPNDGDEMIQPA</sequence>
<feature type="compositionally biased region" description="Polar residues" evidence="1">
    <location>
        <begin position="1330"/>
        <end position="1340"/>
    </location>
</feature>
<name>A0A9D2T5G7_9FIRM</name>